<keyword evidence="4" id="KW-1185">Reference proteome</keyword>
<feature type="region of interest" description="Disordered" evidence="1">
    <location>
        <begin position="70"/>
        <end position="104"/>
    </location>
</feature>
<keyword evidence="2" id="KW-0472">Membrane</keyword>
<feature type="transmembrane region" description="Helical" evidence="2">
    <location>
        <begin position="36"/>
        <end position="55"/>
    </location>
</feature>
<evidence type="ECO:0000313" key="4">
    <source>
        <dbReference type="Proteomes" id="UP000198362"/>
    </source>
</evidence>
<dbReference type="EMBL" id="FZPH01000003">
    <property type="protein sequence ID" value="SNT18315.1"/>
    <property type="molecule type" value="Genomic_DNA"/>
</dbReference>
<organism evidence="3 4">
    <name type="scientific">Asanoa hainanensis</name>
    <dbReference type="NCBI Taxonomy" id="560556"/>
    <lineage>
        <taxon>Bacteria</taxon>
        <taxon>Bacillati</taxon>
        <taxon>Actinomycetota</taxon>
        <taxon>Actinomycetes</taxon>
        <taxon>Micromonosporales</taxon>
        <taxon>Micromonosporaceae</taxon>
        <taxon>Asanoa</taxon>
    </lineage>
</organism>
<keyword evidence="2" id="KW-1133">Transmembrane helix</keyword>
<dbReference type="OrthoDB" id="3404705at2"/>
<keyword evidence="2" id="KW-0812">Transmembrane</keyword>
<feature type="compositionally biased region" description="Low complexity" evidence="1">
    <location>
        <begin position="79"/>
        <end position="90"/>
    </location>
</feature>
<reference evidence="3 4" key="1">
    <citation type="submission" date="2017-06" db="EMBL/GenBank/DDBJ databases">
        <authorList>
            <person name="Kim H.J."/>
            <person name="Triplett B.A."/>
        </authorList>
    </citation>
    <scope>NUCLEOTIDE SEQUENCE [LARGE SCALE GENOMIC DNA]</scope>
    <source>
        <strain evidence="3 4">CGMCC 4.5593</strain>
    </source>
</reference>
<accession>A0A239KJT1</accession>
<dbReference type="Proteomes" id="UP000198362">
    <property type="component" value="Unassembled WGS sequence"/>
</dbReference>
<gene>
    <name evidence="3" type="ORF">SAMN05421812_103587</name>
</gene>
<protein>
    <recommendedName>
        <fullName evidence="5">PknH-like extracellular domain-containing protein</fullName>
    </recommendedName>
</protein>
<dbReference type="RefSeq" id="WP_089247205.1">
    <property type="nucleotide sequence ID" value="NZ_FZPH01000003.1"/>
</dbReference>
<evidence type="ECO:0000313" key="3">
    <source>
        <dbReference type="EMBL" id="SNT18315.1"/>
    </source>
</evidence>
<sequence length="315" mass="33456">MRDPDLTQRLAAELGRVEWPEGEALRRIARRRSRRSALAASLSVLLLLSGVWVASMRPFQARTEPADLFGAAAAPPPAATQAPASTATAAPEPPPAPTLAPKTVGPHDPAWIPPEALLSPEDIGPGLIASRSTADQKQPVGNWAFTLTPCPTYPKVRTYKGVYEFRRQQTVEYPPTIEGRPETATAVLHQTVMRLPGTGARQLVDEAVEAVEACPKYVSSVNADTAKRTKVSTSHVWVLVDRGFAGDDSLLYQHLMTAVTGDQDADLGGSTVLVVRVGDLVTTVELVSGSAKAISPEKLGARTAAWLCAAATTPC</sequence>
<dbReference type="AlphaFoldDB" id="A0A239KJT1"/>
<evidence type="ECO:0000256" key="2">
    <source>
        <dbReference type="SAM" id="Phobius"/>
    </source>
</evidence>
<evidence type="ECO:0008006" key="5">
    <source>
        <dbReference type="Google" id="ProtNLM"/>
    </source>
</evidence>
<proteinExistence type="predicted"/>
<name>A0A239KJT1_9ACTN</name>
<evidence type="ECO:0000256" key="1">
    <source>
        <dbReference type="SAM" id="MobiDB-lite"/>
    </source>
</evidence>